<dbReference type="Proteomes" id="UP001209229">
    <property type="component" value="Unassembled WGS sequence"/>
</dbReference>
<feature type="transmembrane region" description="Helical" evidence="1">
    <location>
        <begin position="12"/>
        <end position="35"/>
    </location>
</feature>
<organism evidence="2 3">
    <name type="scientific">Plebeiibacterium sediminum</name>
    <dbReference type="NCBI Taxonomy" id="2992112"/>
    <lineage>
        <taxon>Bacteria</taxon>
        <taxon>Pseudomonadati</taxon>
        <taxon>Bacteroidota</taxon>
        <taxon>Bacteroidia</taxon>
        <taxon>Marinilabiliales</taxon>
        <taxon>Marinilabiliaceae</taxon>
        <taxon>Plebeiibacterium</taxon>
    </lineage>
</organism>
<name>A0AAE3SI86_9BACT</name>
<evidence type="ECO:0000313" key="3">
    <source>
        <dbReference type="Proteomes" id="UP001209229"/>
    </source>
</evidence>
<reference evidence="2" key="1">
    <citation type="submission" date="2022-10" db="EMBL/GenBank/DDBJ databases">
        <authorList>
            <person name="Yu W.X."/>
        </authorList>
    </citation>
    <scope>NUCLEOTIDE SEQUENCE</scope>
    <source>
        <strain evidence="2">AAT</strain>
    </source>
</reference>
<dbReference type="EMBL" id="JAPDPJ010000071">
    <property type="protein sequence ID" value="MCW3788928.1"/>
    <property type="molecule type" value="Genomic_DNA"/>
</dbReference>
<feature type="transmembrane region" description="Helical" evidence="1">
    <location>
        <begin position="41"/>
        <end position="62"/>
    </location>
</feature>
<evidence type="ECO:0000256" key="1">
    <source>
        <dbReference type="SAM" id="Phobius"/>
    </source>
</evidence>
<feature type="transmembrane region" description="Helical" evidence="1">
    <location>
        <begin position="74"/>
        <end position="92"/>
    </location>
</feature>
<keyword evidence="1" id="KW-0812">Transmembrane</keyword>
<gene>
    <name evidence="2" type="ORF">OM075_20835</name>
</gene>
<proteinExistence type="predicted"/>
<evidence type="ECO:0000313" key="2">
    <source>
        <dbReference type="EMBL" id="MCW3788928.1"/>
    </source>
</evidence>
<sequence>MMKKIIDNIINPNLITLILYGLLSLVCLVTYVWWFSFVWEFIFSVTHYIIGLLVTLGIGLNISYTIDKKHGTKLKRYILVSLAQLIIIWTVANPIRTWQIESSKNKARLIIESLETYKMQYDNYPTSLAELGNKLNLVLPNRTNIGTKYLYTMYSNKNYSLAFTSYYGYMASYNNEQGEWGFTD</sequence>
<dbReference type="RefSeq" id="WP_301192484.1">
    <property type="nucleotide sequence ID" value="NZ_JAPDPJ010000071.1"/>
</dbReference>
<keyword evidence="1" id="KW-1133">Transmembrane helix</keyword>
<dbReference type="AlphaFoldDB" id="A0AAE3SI86"/>
<keyword evidence="3" id="KW-1185">Reference proteome</keyword>
<protein>
    <submittedName>
        <fullName evidence="2">Uncharacterized protein</fullName>
    </submittedName>
</protein>
<comment type="caution">
    <text evidence="2">The sequence shown here is derived from an EMBL/GenBank/DDBJ whole genome shotgun (WGS) entry which is preliminary data.</text>
</comment>
<accession>A0AAE3SI86</accession>
<keyword evidence="1" id="KW-0472">Membrane</keyword>